<dbReference type="PANTHER" id="PTHR30472">
    <property type="entry name" value="FERRIC ENTEROBACTIN TRANSPORT SYSTEM PERMEASE PROTEIN"/>
    <property type="match status" value="1"/>
</dbReference>
<evidence type="ECO:0000256" key="2">
    <source>
        <dbReference type="ARBA" id="ARBA00007935"/>
    </source>
</evidence>
<evidence type="ECO:0000256" key="5">
    <source>
        <dbReference type="ARBA" id="ARBA00022692"/>
    </source>
</evidence>
<dbReference type="GO" id="GO:0005886">
    <property type="term" value="C:plasma membrane"/>
    <property type="evidence" value="ECO:0007669"/>
    <property type="project" value="UniProtKB-SubCell"/>
</dbReference>
<feature type="transmembrane region" description="Helical" evidence="8">
    <location>
        <begin position="214"/>
        <end position="235"/>
    </location>
</feature>
<evidence type="ECO:0000313" key="9">
    <source>
        <dbReference type="EMBL" id="BAU94791.1"/>
    </source>
</evidence>
<evidence type="ECO:0000256" key="8">
    <source>
        <dbReference type="SAM" id="Phobius"/>
    </source>
</evidence>
<keyword evidence="10" id="KW-1185">Reference proteome</keyword>
<keyword evidence="4" id="KW-1003">Cell membrane</keyword>
<evidence type="ECO:0000256" key="4">
    <source>
        <dbReference type="ARBA" id="ARBA00022475"/>
    </source>
</evidence>
<proteinExistence type="inferred from homology"/>
<feature type="transmembrane region" description="Helical" evidence="8">
    <location>
        <begin position="331"/>
        <end position="349"/>
    </location>
</feature>
<protein>
    <submittedName>
        <fullName evidence="9">ABC transporter permease</fullName>
    </submittedName>
</protein>
<name>A0A160PQ30_9CORY</name>
<comment type="subcellular location">
    <subcellularLocation>
        <location evidence="1">Cell membrane</location>
        <topology evidence="1">Multi-pass membrane protein</topology>
    </subcellularLocation>
</comment>
<keyword evidence="5 8" id="KW-0812">Transmembrane</keyword>
<dbReference type="EMBL" id="AP017369">
    <property type="protein sequence ID" value="BAU94791.1"/>
    <property type="molecule type" value="Genomic_DNA"/>
</dbReference>
<sequence length="358" mass="37200">MVVREVDVEKQKTTVVPGAIAKRRTVRIALFIALGIIVVVASVWSILVGQYTIPIRDLPSILTAGPVGAQSMEEQVVWQIRVPRIVLGLLVGGALGVAGALLQAVFSNPLAEPSIIGVTAGAGVGASAVIVFNLTFLGTSTVAVGAFITAVITTVLVYQLARSRGRVQVINLILTGIAINAVSGALTSFFIYIAPTSSREEIIFWQMGSLNGSQWAHVNVVFVIVAIGLIAAFGLGKQLDVLALGESAAGHVGLNVKRLRIIAIAVSTLLTAGAVAYAGLISFVGLIIPHLLRTVTGPANKILVPASALGGAALISVSDILARTLIPYADLPIGIFTAVVGGPTFFILLRRMMKKGVH</sequence>
<dbReference type="Gene3D" id="1.10.3470.10">
    <property type="entry name" value="ABC transporter involved in vitamin B12 uptake, BtuC"/>
    <property type="match status" value="1"/>
</dbReference>
<feature type="transmembrane region" description="Helical" evidence="8">
    <location>
        <begin position="115"/>
        <end position="136"/>
    </location>
</feature>
<keyword evidence="3" id="KW-0813">Transport</keyword>
<gene>
    <name evidence="9" type="primary">hmuU</name>
    <name evidence="9" type="ORF">N24_0529</name>
</gene>
<accession>A0A160PQ30</accession>
<reference evidence="9 10" key="1">
    <citation type="submission" date="2016-02" db="EMBL/GenBank/DDBJ databases">
        <title>Corynebacterium glutamicum N24 whole genome sequencing project.</title>
        <authorList>
            <person name="Matsutani M."/>
            <person name="Nangtapong N."/>
            <person name="Yakushi T."/>
            <person name="Matsushita K."/>
        </authorList>
    </citation>
    <scope>NUCLEOTIDE SEQUENCE [LARGE SCALE GENOMIC DNA]</scope>
    <source>
        <strain evidence="9 10">N24</strain>
    </source>
</reference>
<comment type="similarity">
    <text evidence="2">Belongs to the binding-protein-dependent transport system permease family. FecCD subfamily.</text>
</comment>
<dbReference type="AlphaFoldDB" id="A0A160PQ30"/>
<evidence type="ECO:0000313" key="10">
    <source>
        <dbReference type="Proteomes" id="UP000218244"/>
    </source>
</evidence>
<dbReference type="SUPFAM" id="SSF81345">
    <property type="entry name" value="ABC transporter involved in vitamin B12 uptake, BtuC"/>
    <property type="match status" value="1"/>
</dbReference>
<dbReference type="FunFam" id="1.10.3470.10:FF:000001">
    <property type="entry name" value="Vitamin B12 ABC transporter permease BtuC"/>
    <property type="match status" value="1"/>
</dbReference>
<evidence type="ECO:0000256" key="1">
    <source>
        <dbReference type="ARBA" id="ARBA00004651"/>
    </source>
</evidence>
<dbReference type="PANTHER" id="PTHR30472:SF25">
    <property type="entry name" value="ABC TRANSPORTER PERMEASE PROTEIN MJ0876-RELATED"/>
    <property type="match status" value="1"/>
</dbReference>
<dbReference type="RefSeq" id="WP_096454118.1">
    <property type="nucleotide sequence ID" value="NZ_AP017369.1"/>
</dbReference>
<evidence type="ECO:0000256" key="6">
    <source>
        <dbReference type="ARBA" id="ARBA00022989"/>
    </source>
</evidence>
<dbReference type="CDD" id="cd06550">
    <property type="entry name" value="TM_ABC_iron-siderophores_like"/>
    <property type="match status" value="1"/>
</dbReference>
<dbReference type="InterPro" id="IPR037294">
    <property type="entry name" value="ABC_BtuC-like"/>
</dbReference>
<feature type="transmembrane region" description="Helical" evidence="8">
    <location>
        <begin position="142"/>
        <end position="160"/>
    </location>
</feature>
<dbReference type="Pfam" id="PF01032">
    <property type="entry name" value="FecCD"/>
    <property type="match status" value="1"/>
</dbReference>
<keyword evidence="6 8" id="KW-1133">Transmembrane helix</keyword>
<dbReference type="KEGG" id="csur:N24_0529"/>
<organism evidence="9 10">
    <name type="scientific">Corynebacterium suranareeae</name>
    <dbReference type="NCBI Taxonomy" id="2506452"/>
    <lineage>
        <taxon>Bacteria</taxon>
        <taxon>Bacillati</taxon>
        <taxon>Actinomycetota</taxon>
        <taxon>Actinomycetes</taxon>
        <taxon>Mycobacteriales</taxon>
        <taxon>Corynebacteriaceae</taxon>
        <taxon>Corynebacterium</taxon>
    </lineage>
</organism>
<dbReference type="GO" id="GO:0022857">
    <property type="term" value="F:transmembrane transporter activity"/>
    <property type="evidence" value="ECO:0007669"/>
    <property type="project" value="InterPro"/>
</dbReference>
<feature type="transmembrane region" description="Helical" evidence="8">
    <location>
        <begin position="172"/>
        <end position="194"/>
    </location>
</feature>
<dbReference type="Proteomes" id="UP000218244">
    <property type="component" value="Chromosome"/>
</dbReference>
<evidence type="ECO:0000256" key="3">
    <source>
        <dbReference type="ARBA" id="ARBA00022448"/>
    </source>
</evidence>
<dbReference type="BRENDA" id="7.6.2.5">
    <property type="organism ID" value="960"/>
</dbReference>
<keyword evidence="7 8" id="KW-0472">Membrane</keyword>
<evidence type="ECO:0000256" key="7">
    <source>
        <dbReference type="ARBA" id="ARBA00023136"/>
    </source>
</evidence>
<feature type="transmembrane region" description="Helical" evidence="8">
    <location>
        <begin position="261"/>
        <end position="288"/>
    </location>
</feature>
<feature type="transmembrane region" description="Helical" evidence="8">
    <location>
        <begin position="85"/>
        <end position="106"/>
    </location>
</feature>
<feature type="transmembrane region" description="Helical" evidence="8">
    <location>
        <begin position="28"/>
        <end position="53"/>
    </location>
</feature>
<dbReference type="InterPro" id="IPR000522">
    <property type="entry name" value="ABC_transptr_permease_BtuC"/>
</dbReference>
<dbReference type="GO" id="GO:0033214">
    <property type="term" value="P:siderophore-iron import into cell"/>
    <property type="evidence" value="ECO:0007669"/>
    <property type="project" value="TreeGrafter"/>
</dbReference>